<feature type="domain" description="Histidine kinase/HSP90-like ATPase" evidence="10">
    <location>
        <begin position="288"/>
        <end position="376"/>
    </location>
</feature>
<feature type="transmembrane region" description="Helical" evidence="9">
    <location>
        <begin position="108"/>
        <end position="125"/>
    </location>
</feature>
<dbReference type="GO" id="GO:0000155">
    <property type="term" value="F:phosphorelay sensor kinase activity"/>
    <property type="evidence" value="ECO:0007669"/>
    <property type="project" value="InterPro"/>
</dbReference>
<keyword evidence="4" id="KW-0808">Transferase</keyword>
<dbReference type="RefSeq" id="WP_285664692.1">
    <property type="nucleotide sequence ID" value="NZ_BSTX01000003.1"/>
</dbReference>
<dbReference type="PANTHER" id="PTHR24421:SF10">
    <property type="entry name" value="NITRATE_NITRITE SENSOR PROTEIN NARQ"/>
    <property type="match status" value="1"/>
</dbReference>
<dbReference type="InterPro" id="IPR011712">
    <property type="entry name" value="Sig_transdc_His_kin_sub3_dim/P"/>
</dbReference>
<keyword evidence="7" id="KW-0067">ATP-binding</keyword>
<reference evidence="12" key="1">
    <citation type="submission" date="2023-03" db="EMBL/GenBank/DDBJ databases">
        <title>Actinorhabdospora filicis NBRC 111898.</title>
        <authorList>
            <person name="Ichikawa N."/>
            <person name="Sato H."/>
            <person name="Tonouchi N."/>
        </authorList>
    </citation>
    <scope>NUCLEOTIDE SEQUENCE</scope>
    <source>
        <strain evidence="12">NBRC 111898</strain>
    </source>
</reference>
<dbReference type="InterPro" id="IPR003594">
    <property type="entry name" value="HATPase_dom"/>
</dbReference>
<dbReference type="GO" id="GO:0046983">
    <property type="term" value="F:protein dimerization activity"/>
    <property type="evidence" value="ECO:0007669"/>
    <property type="project" value="InterPro"/>
</dbReference>
<dbReference type="EMBL" id="BSTX01000003">
    <property type="protein sequence ID" value="GLZ79540.1"/>
    <property type="molecule type" value="Genomic_DNA"/>
</dbReference>
<dbReference type="GO" id="GO:0016020">
    <property type="term" value="C:membrane"/>
    <property type="evidence" value="ECO:0007669"/>
    <property type="project" value="InterPro"/>
</dbReference>
<dbReference type="AlphaFoldDB" id="A0A9W6SMA3"/>
<dbReference type="InterPro" id="IPR036890">
    <property type="entry name" value="HATPase_C_sf"/>
</dbReference>
<keyword evidence="9" id="KW-0472">Membrane</keyword>
<evidence type="ECO:0000256" key="4">
    <source>
        <dbReference type="ARBA" id="ARBA00022679"/>
    </source>
</evidence>
<dbReference type="InterPro" id="IPR050482">
    <property type="entry name" value="Sensor_HK_TwoCompSys"/>
</dbReference>
<feature type="domain" description="Signal transduction histidine kinase subgroup 3 dimerisation and phosphoacceptor" evidence="11">
    <location>
        <begin position="181"/>
        <end position="252"/>
    </location>
</feature>
<dbReference type="PANTHER" id="PTHR24421">
    <property type="entry name" value="NITRATE/NITRITE SENSOR PROTEIN NARX-RELATED"/>
    <property type="match status" value="1"/>
</dbReference>
<evidence type="ECO:0000256" key="9">
    <source>
        <dbReference type="SAM" id="Phobius"/>
    </source>
</evidence>
<keyword evidence="3" id="KW-0597">Phosphoprotein</keyword>
<evidence type="ECO:0000256" key="8">
    <source>
        <dbReference type="ARBA" id="ARBA00023012"/>
    </source>
</evidence>
<dbReference type="Proteomes" id="UP001165079">
    <property type="component" value="Unassembled WGS sequence"/>
</dbReference>
<keyword evidence="6 12" id="KW-0418">Kinase</keyword>
<accession>A0A9W6SMA3</accession>
<feature type="transmembrane region" description="Helical" evidence="9">
    <location>
        <begin position="64"/>
        <end position="82"/>
    </location>
</feature>
<proteinExistence type="predicted"/>
<protein>
    <recommendedName>
        <fullName evidence="2">histidine kinase</fullName>
        <ecNumber evidence="2">2.7.13.3</ecNumber>
    </recommendedName>
</protein>
<evidence type="ECO:0000259" key="10">
    <source>
        <dbReference type="Pfam" id="PF02518"/>
    </source>
</evidence>
<dbReference type="SUPFAM" id="SSF55874">
    <property type="entry name" value="ATPase domain of HSP90 chaperone/DNA topoisomerase II/histidine kinase"/>
    <property type="match status" value="1"/>
</dbReference>
<gene>
    <name evidence="12" type="ORF">Afil01_43470</name>
</gene>
<evidence type="ECO:0000256" key="2">
    <source>
        <dbReference type="ARBA" id="ARBA00012438"/>
    </source>
</evidence>
<evidence type="ECO:0000259" key="11">
    <source>
        <dbReference type="Pfam" id="PF07730"/>
    </source>
</evidence>
<comment type="caution">
    <text evidence="12">The sequence shown here is derived from an EMBL/GenBank/DDBJ whole genome shotgun (WGS) entry which is preliminary data.</text>
</comment>
<evidence type="ECO:0000256" key="7">
    <source>
        <dbReference type="ARBA" id="ARBA00022840"/>
    </source>
</evidence>
<dbReference type="EC" id="2.7.13.3" evidence="2"/>
<evidence type="ECO:0000256" key="1">
    <source>
        <dbReference type="ARBA" id="ARBA00000085"/>
    </source>
</evidence>
<keyword evidence="9" id="KW-1133">Transmembrane helix</keyword>
<keyword evidence="13" id="KW-1185">Reference proteome</keyword>
<dbReference type="Pfam" id="PF07730">
    <property type="entry name" value="HisKA_3"/>
    <property type="match status" value="1"/>
</dbReference>
<keyword evidence="8" id="KW-0902">Two-component regulatory system</keyword>
<evidence type="ECO:0000256" key="5">
    <source>
        <dbReference type="ARBA" id="ARBA00022741"/>
    </source>
</evidence>
<evidence type="ECO:0000256" key="6">
    <source>
        <dbReference type="ARBA" id="ARBA00022777"/>
    </source>
</evidence>
<evidence type="ECO:0000313" key="13">
    <source>
        <dbReference type="Proteomes" id="UP001165079"/>
    </source>
</evidence>
<keyword evidence="9" id="KW-0812">Transmembrane</keyword>
<dbReference type="Gene3D" id="1.20.5.1930">
    <property type="match status" value="1"/>
</dbReference>
<organism evidence="12 13">
    <name type="scientific">Actinorhabdospora filicis</name>
    <dbReference type="NCBI Taxonomy" id="1785913"/>
    <lineage>
        <taxon>Bacteria</taxon>
        <taxon>Bacillati</taxon>
        <taxon>Actinomycetota</taxon>
        <taxon>Actinomycetes</taxon>
        <taxon>Micromonosporales</taxon>
        <taxon>Micromonosporaceae</taxon>
        <taxon>Actinorhabdospora</taxon>
    </lineage>
</organism>
<evidence type="ECO:0000313" key="12">
    <source>
        <dbReference type="EMBL" id="GLZ79540.1"/>
    </source>
</evidence>
<evidence type="ECO:0000256" key="3">
    <source>
        <dbReference type="ARBA" id="ARBA00022553"/>
    </source>
</evidence>
<dbReference type="CDD" id="cd16917">
    <property type="entry name" value="HATPase_UhpB-NarQ-NarX-like"/>
    <property type="match status" value="1"/>
</dbReference>
<keyword evidence="5" id="KW-0547">Nucleotide-binding</keyword>
<comment type="catalytic activity">
    <reaction evidence="1">
        <text>ATP + protein L-histidine = ADP + protein N-phospho-L-histidine.</text>
        <dbReference type="EC" id="2.7.13.3"/>
    </reaction>
</comment>
<dbReference type="Gene3D" id="3.30.565.10">
    <property type="entry name" value="Histidine kinase-like ATPase, C-terminal domain"/>
    <property type="match status" value="1"/>
</dbReference>
<feature type="transmembrane region" description="Helical" evidence="9">
    <location>
        <begin position="12"/>
        <end position="32"/>
    </location>
</feature>
<dbReference type="Pfam" id="PF02518">
    <property type="entry name" value="HATPase_c"/>
    <property type="match status" value="1"/>
</dbReference>
<name>A0A9W6SMA3_9ACTN</name>
<dbReference type="GO" id="GO:0005524">
    <property type="term" value="F:ATP binding"/>
    <property type="evidence" value="ECO:0007669"/>
    <property type="project" value="UniProtKB-KW"/>
</dbReference>
<feature type="transmembrane region" description="Helical" evidence="9">
    <location>
        <begin position="131"/>
        <end position="152"/>
    </location>
</feature>
<sequence length="379" mass="39047">MTSPTGLRWRVALPVGRIFALAVLFLAAYSWASPENRPAVMGALAVCVVGAAVELRATTEQWKWRLAGLALIGASGVAMVALDPGTPGLLAAGLAVSVCLVRLPPLPGFVAAGVIASATIGAGLLRGGPATIPPIVAACGGFGILGLILAGVRARADTAERLLASEKAAREATAEAERYAERQRLAREIHDILAHTLSAQAVQLEGARLALEKAGAQEDPVLARAAKAVEAAQRLARDGLTETRRAVHSLRGEERDLPKTLRELAETAGAAYRQDGQARPLGPQASLTFERIVQEGLTNARKHAPGAPVTVTMTYGGERDRVEVHNGAPTGGGPVLGNTGGGYGLAGMRERAALIGGALTTGADGEGYRICLTIPRSGS</sequence>